<dbReference type="InterPro" id="IPR027417">
    <property type="entry name" value="P-loop_NTPase"/>
</dbReference>
<sequence>MDDTTLGRHLKLLQSQGDLDEVDEILTAPIFTEPVKSYVLSAMKDDKQGKEAFNQYGLLAADIRERFLGSLETVHSSVKPDPRIFYNVAAPSSVFICGSQGSGKSHTLSCLLENCLVPSEATVLPRPLTGLVFHYDTFVSDTGSLPCEAAFLSSEDCVKVRVLCPPTNIQQVKRIYACLPNVEVEELRINESDLTTKRMLDLMAVSSIQGGGMPLYLHVVTRILRDLRVQQQHSGMGFDYSAFQRALASENLSEGQRAPLQQRLETLESFMVKKQVESHDLSKSGKATGQKKKSKRNNFAVPTVDKGNDWAPVSGQLTIVDLSCPCVTAEIACALFNICLSLFLEQDSRVGRVVALDEAHKYMMVGAEGQTLTESLLSTIRLQRHIGVRVIISTQEPTISPRLLDLCSVTIVHRFSSPDWLQSLRRHLVGVSVCEVGASRNGADNAVNGTKEEDRDGFDSISPNQTTFSMNLLSQIVGLRRGEALMFAPSAVIDTEGFSSTSTNVGSQLLQEPPYTRISPLGKGLLKVRIRQRLTADGGRSVLAS</sequence>
<feature type="region of interest" description="Disordered" evidence="1">
    <location>
        <begin position="278"/>
        <end position="298"/>
    </location>
</feature>
<dbReference type="Gene3D" id="3.40.50.300">
    <property type="entry name" value="P-loop containing nucleotide triphosphate hydrolases"/>
    <property type="match status" value="1"/>
</dbReference>
<protein>
    <submittedName>
        <fullName evidence="2">Uncharacterized protein</fullName>
    </submittedName>
</protein>
<dbReference type="OrthoDB" id="2316594at2759"/>
<dbReference type="AlphaFoldDB" id="A0A9P8VT48"/>
<name>A0A9P8VT48_9HYPO</name>
<comment type="caution">
    <text evidence="2">The sequence shown here is derived from an EMBL/GenBank/DDBJ whole genome shotgun (WGS) entry which is preliminary data.</text>
</comment>
<organism evidence="2 3">
    <name type="scientific">Thelonectria olida</name>
    <dbReference type="NCBI Taxonomy" id="1576542"/>
    <lineage>
        <taxon>Eukaryota</taxon>
        <taxon>Fungi</taxon>
        <taxon>Dikarya</taxon>
        <taxon>Ascomycota</taxon>
        <taxon>Pezizomycotina</taxon>
        <taxon>Sordariomycetes</taxon>
        <taxon>Hypocreomycetidae</taxon>
        <taxon>Hypocreales</taxon>
        <taxon>Nectriaceae</taxon>
        <taxon>Thelonectria</taxon>
    </lineage>
</organism>
<proteinExistence type="predicted"/>
<gene>
    <name evidence="2" type="ORF">B0T10DRAFT_416941</name>
</gene>
<reference evidence="2 3" key="1">
    <citation type="journal article" date="2021" name="Nat. Commun.">
        <title>Genetic determinants of endophytism in the Arabidopsis root mycobiome.</title>
        <authorList>
            <person name="Mesny F."/>
            <person name="Miyauchi S."/>
            <person name="Thiergart T."/>
            <person name="Pickel B."/>
            <person name="Atanasova L."/>
            <person name="Karlsson M."/>
            <person name="Huettel B."/>
            <person name="Barry K.W."/>
            <person name="Haridas S."/>
            <person name="Chen C."/>
            <person name="Bauer D."/>
            <person name="Andreopoulos W."/>
            <person name="Pangilinan J."/>
            <person name="LaButti K."/>
            <person name="Riley R."/>
            <person name="Lipzen A."/>
            <person name="Clum A."/>
            <person name="Drula E."/>
            <person name="Henrissat B."/>
            <person name="Kohler A."/>
            <person name="Grigoriev I.V."/>
            <person name="Martin F.M."/>
            <person name="Hacquard S."/>
        </authorList>
    </citation>
    <scope>NUCLEOTIDE SEQUENCE [LARGE SCALE GENOMIC DNA]</scope>
    <source>
        <strain evidence="2 3">MPI-CAGE-CH-0241</strain>
    </source>
</reference>
<dbReference type="Proteomes" id="UP000777438">
    <property type="component" value="Unassembled WGS sequence"/>
</dbReference>
<dbReference type="PANTHER" id="PTHR13884">
    <property type="entry name" value="DUF853 DOMAIN-CONTAINING PROTEIN"/>
    <property type="match status" value="1"/>
</dbReference>
<dbReference type="InterPro" id="IPR053236">
    <property type="entry name" value="Cornifin"/>
</dbReference>
<accession>A0A9P8VT48</accession>
<dbReference type="PANTHER" id="PTHR13884:SF16">
    <property type="entry name" value="AAA+ ATPASE DOMAIN-CONTAINING PROTEIN-RELATED"/>
    <property type="match status" value="1"/>
</dbReference>
<evidence type="ECO:0000313" key="3">
    <source>
        <dbReference type="Proteomes" id="UP000777438"/>
    </source>
</evidence>
<evidence type="ECO:0000256" key="1">
    <source>
        <dbReference type="SAM" id="MobiDB-lite"/>
    </source>
</evidence>
<keyword evidence="3" id="KW-1185">Reference proteome</keyword>
<evidence type="ECO:0000313" key="2">
    <source>
        <dbReference type="EMBL" id="KAH6871822.1"/>
    </source>
</evidence>
<dbReference type="EMBL" id="JAGPYM010000050">
    <property type="protein sequence ID" value="KAH6871822.1"/>
    <property type="molecule type" value="Genomic_DNA"/>
</dbReference>
<dbReference type="SUPFAM" id="SSF52540">
    <property type="entry name" value="P-loop containing nucleoside triphosphate hydrolases"/>
    <property type="match status" value="1"/>
</dbReference>